<dbReference type="Proteomes" id="UP000664628">
    <property type="component" value="Unassembled WGS sequence"/>
</dbReference>
<accession>A0ABS3JE36</accession>
<keyword evidence="1" id="KW-0732">Signal</keyword>
<keyword evidence="3" id="KW-1185">Reference proteome</keyword>
<organism evidence="2 3">
    <name type="scientific">Fibrella forsythiae</name>
    <dbReference type="NCBI Taxonomy" id="2817061"/>
    <lineage>
        <taxon>Bacteria</taxon>
        <taxon>Pseudomonadati</taxon>
        <taxon>Bacteroidota</taxon>
        <taxon>Cytophagia</taxon>
        <taxon>Cytophagales</taxon>
        <taxon>Spirosomataceae</taxon>
        <taxon>Fibrella</taxon>
    </lineage>
</organism>
<comment type="caution">
    <text evidence="2">The sequence shown here is derived from an EMBL/GenBank/DDBJ whole genome shotgun (WGS) entry which is preliminary data.</text>
</comment>
<reference evidence="2 3" key="1">
    <citation type="submission" date="2021-03" db="EMBL/GenBank/DDBJ databases">
        <title>Fibrella sp. HMF5405 genome sequencing and assembly.</title>
        <authorList>
            <person name="Kang H."/>
            <person name="Kim H."/>
            <person name="Bae S."/>
            <person name="Joh K."/>
        </authorList>
    </citation>
    <scope>NUCLEOTIDE SEQUENCE [LARGE SCALE GENOMIC DNA]</scope>
    <source>
        <strain evidence="2 3">HMF5405</strain>
    </source>
</reference>
<evidence type="ECO:0000256" key="1">
    <source>
        <dbReference type="SAM" id="SignalP"/>
    </source>
</evidence>
<feature type="chain" id="PRO_5046897305" description="Ppx/GppA phosphatase domain-containing protein" evidence="1">
    <location>
        <begin position="27"/>
        <end position="388"/>
    </location>
</feature>
<feature type="signal peptide" evidence="1">
    <location>
        <begin position="1"/>
        <end position="26"/>
    </location>
</feature>
<protein>
    <recommendedName>
        <fullName evidence="4">Ppx/GppA phosphatase domain-containing protein</fullName>
    </recommendedName>
</protein>
<evidence type="ECO:0000313" key="2">
    <source>
        <dbReference type="EMBL" id="MBO0948264.1"/>
    </source>
</evidence>
<gene>
    <name evidence="2" type="ORF">J2I46_06710</name>
</gene>
<dbReference type="EMBL" id="JAFMYW010000002">
    <property type="protein sequence ID" value="MBO0948264.1"/>
    <property type="molecule type" value="Genomic_DNA"/>
</dbReference>
<proteinExistence type="predicted"/>
<dbReference type="RefSeq" id="WP_207328251.1">
    <property type="nucleotide sequence ID" value="NZ_JAFMYW010000002.1"/>
</dbReference>
<evidence type="ECO:0000313" key="3">
    <source>
        <dbReference type="Proteomes" id="UP000664628"/>
    </source>
</evidence>
<dbReference type="Gene3D" id="3.30.420.40">
    <property type="match status" value="1"/>
</dbReference>
<evidence type="ECO:0008006" key="4">
    <source>
        <dbReference type="Google" id="ProtNLM"/>
    </source>
</evidence>
<sequence>MKYIHLRRCICLLLLVCSWAIGMVNAQEAPPSIKYDGFRAGFDIGSQGVKLSVIGFYHQDGKLKYKLVYDRQETVGLVKGMELNNGKLRSADIQETVATVQEMMHDASETYGLTNRDFVIYTSSGVNMASNVAEVNVQTQKLLGMPTVVDTPTKIEATYSVRAGLAREDFDRAILVDVGGGNLKGGILQPYVSASGTTRYTFKSYTIELGARRLAERILLRNPSSSEYATVLKSMVEDSIAPMIRMSLNDNPAIKDISRSMVYLTGGAAYQFITWRYPEKVQEEIVEFTLDDFGQFIEMLHSPTGWIDWQSRSFSMIEDPKLRELVERDHAKATKRVYNREGCLAGTLLAQQIFREIGNLTTKTFYFTRDAYWINALVFDTYKGEFKK</sequence>
<dbReference type="Gene3D" id="3.30.420.150">
    <property type="entry name" value="Exopolyphosphatase. Domain 2"/>
    <property type="match status" value="1"/>
</dbReference>
<name>A0ABS3JE36_9BACT</name>